<dbReference type="AlphaFoldDB" id="A0A4R9ASS0"/>
<evidence type="ECO:0000313" key="3">
    <source>
        <dbReference type="Proteomes" id="UP000298154"/>
    </source>
</evidence>
<keyword evidence="3" id="KW-1185">Reference proteome</keyword>
<evidence type="ECO:0008006" key="4">
    <source>
        <dbReference type="Google" id="ProtNLM"/>
    </source>
</evidence>
<organism evidence="2 3">
    <name type="scientific">Cryobacterium ruanii</name>
    <dbReference type="NCBI Taxonomy" id="1259197"/>
    <lineage>
        <taxon>Bacteria</taxon>
        <taxon>Bacillati</taxon>
        <taxon>Actinomycetota</taxon>
        <taxon>Actinomycetes</taxon>
        <taxon>Micrococcales</taxon>
        <taxon>Microbacteriaceae</taxon>
        <taxon>Cryobacterium</taxon>
    </lineage>
</organism>
<proteinExistence type="predicted"/>
<comment type="caution">
    <text evidence="2">The sequence shown here is derived from an EMBL/GenBank/DDBJ whole genome shotgun (WGS) entry which is preliminary data.</text>
</comment>
<dbReference type="Proteomes" id="UP000298154">
    <property type="component" value="Unassembled WGS sequence"/>
</dbReference>
<dbReference type="Gene3D" id="3.40.50.10320">
    <property type="entry name" value="LmbE-like"/>
    <property type="match status" value="1"/>
</dbReference>
<evidence type="ECO:0000313" key="2">
    <source>
        <dbReference type="EMBL" id="TFD68838.1"/>
    </source>
</evidence>
<sequence>MRTPMVMSGSGERILFLHARPGDESALTGGTIARLRADGSRVVVLYAEVVSEADAAATSAALALLGARSWQLLPQGSRPELATALIAAIEELDATAVVVGAVDEGVRGAVTAAAHEAGLPVFLARTVRQAPGQRLVAIDIGDHLAQKLRALGRFPERWRLTERTRTLADGTTDLITDTETFLRADAPRPAPLASAPARPTLANRSLAGLGGLLLGILFGVLGTIAHQVTLTLFGVALPIGLTIAFVGIGALLLGLRLVVGDRYVVGLAAAGLLLTIFVLSLRGSGGSVLVPAGLPGTLWTVVPALIAAFVLAWPKLPPPRRSGLRTDGA</sequence>
<feature type="transmembrane region" description="Helical" evidence="1">
    <location>
        <begin position="206"/>
        <end position="226"/>
    </location>
</feature>
<dbReference type="OrthoDB" id="5123489at2"/>
<feature type="transmembrane region" description="Helical" evidence="1">
    <location>
        <begin position="232"/>
        <end position="255"/>
    </location>
</feature>
<dbReference type="RefSeq" id="WP_134554045.1">
    <property type="nucleotide sequence ID" value="NZ_SOHK01000005.1"/>
</dbReference>
<dbReference type="SUPFAM" id="SSF102588">
    <property type="entry name" value="LmbE-like"/>
    <property type="match status" value="1"/>
</dbReference>
<dbReference type="EMBL" id="SOHK01000005">
    <property type="protein sequence ID" value="TFD68838.1"/>
    <property type="molecule type" value="Genomic_DNA"/>
</dbReference>
<name>A0A4R9ASS0_9MICO</name>
<accession>A0A4R9ASS0</accession>
<keyword evidence="1" id="KW-1133">Transmembrane helix</keyword>
<feature type="transmembrane region" description="Helical" evidence="1">
    <location>
        <begin position="293"/>
        <end position="313"/>
    </location>
</feature>
<gene>
    <name evidence="2" type="ORF">E3T47_02425</name>
</gene>
<keyword evidence="1" id="KW-0812">Transmembrane</keyword>
<protein>
    <recommendedName>
        <fullName evidence="4">N-acetylglucosaminyl deacetylase, LmbE family</fullName>
    </recommendedName>
</protein>
<evidence type="ECO:0000256" key="1">
    <source>
        <dbReference type="SAM" id="Phobius"/>
    </source>
</evidence>
<keyword evidence="1" id="KW-0472">Membrane</keyword>
<dbReference type="InterPro" id="IPR024078">
    <property type="entry name" value="LmbE-like_dom_sf"/>
</dbReference>
<reference evidence="2 3" key="1">
    <citation type="submission" date="2019-03" db="EMBL/GenBank/DDBJ databases">
        <title>Genomics of glacier-inhabiting Cryobacterium strains.</title>
        <authorList>
            <person name="Liu Q."/>
            <person name="Xin Y.-H."/>
        </authorList>
    </citation>
    <scope>NUCLEOTIDE SEQUENCE [LARGE SCALE GENOMIC DNA]</scope>
    <source>
        <strain evidence="2 3">Sr36</strain>
    </source>
</reference>
<feature type="transmembrane region" description="Helical" evidence="1">
    <location>
        <begin position="262"/>
        <end position="281"/>
    </location>
</feature>